<reference evidence="11" key="1">
    <citation type="submission" date="2015-02" db="EMBL/GenBank/DDBJ databases">
        <title>Pyrococcus kukulkanii sp. nov., a novel hyperthermophilic archaeon isolated from a deep-sea hydrothermal vent at the Guaymas Basin.</title>
        <authorList>
            <person name="Oger P.M."/>
            <person name="Callac N."/>
            <person name="Jebbar M."/>
            <person name="Godfroy A."/>
        </authorList>
    </citation>
    <scope>NUCLEOTIDE SEQUENCE [LARGE SCALE GENOMIC DNA]</scope>
    <source>
        <strain evidence="11">NCB100</strain>
    </source>
</reference>
<dbReference type="GO" id="GO:0160148">
    <property type="term" value="F:tRNA pseudouridine(55) synthase activity"/>
    <property type="evidence" value="ECO:0007669"/>
    <property type="project" value="UniProtKB-EC"/>
</dbReference>
<sequence length="390" mass="45012">MILEKAKEVLEEYRLCNHCLGRLFAKLGKGSNEERGRAIRLVLEMETGLSFEEPEECDLCEGVFRKIPKLVDLCIEAVKDYEFETFRIGSRFPQEIIEKEREIWAKFKIETGEPINREFNRELGKTFAVKTGKKPSVNPDVVIIVEPFSEKVELQVNPVYVAGRYRKLVRGIPQTPAPGFKESVATIICRAFRKYFNGKCVFKGAGREDVDVRMLGEGRPFVVEIKRPRKRKVNLEDVEREINSSGKVEVLELRFITPKEAEEILTRRHRKLYEALVYVKDGISREEVEKVVRELTGAEIRQRTPRRVLNSRADLVRVRKVYRAEGELIDDKHFRLRLLTDGGLYIKELISGDKGRTRPSVSEILGKEAWCELLDVLEVLEDDRNAEGDS</sequence>
<comment type="catalytic activity">
    <reaction evidence="1 8">
        <text>uridine(55) in tRNA = pseudouridine(55) in tRNA</text>
        <dbReference type="Rhea" id="RHEA:42532"/>
        <dbReference type="Rhea" id="RHEA-COMP:10101"/>
        <dbReference type="Rhea" id="RHEA-COMP:10102"/>
        <dbReference type="ChEBI" id="CHEBI:65314"/>
        <dbReference type="ChEBI" id="CHEBI:65315"/>
        <dbReference type="EC" id="5.4.99.25"/>
    </reaction>
</comment>
<dbReference type="Gene3D" id="3.30.70.2510">
    <property type="match status" value="1"/>
</dbReference>
<evidence type="ECO:0000259" key="9">
    <source>
        <dbReference type="PROSITE" id="PS51165"/>
    </source>
</evidence>
<dbReference type="Gene3D" id="3.30.70.3190">
    <property type="match status" value="1"/>
</dbReference>
<dbReference type="EC" id="5.4.99.25" evidence="8"/>
<dbReference type="InterPro" id="IPR020103">
    <property type="entry name" value="PsdUridine_synth_cat_dom_sf"/>
</dbReference>
<dbReference type="PROSITE" id="PS51165">
    <property type="entry name" value="THUMP"/>
    <property type="match status" value="1"/>
</dbReference>
<dbReference type="AlphaFoldDB" id="A0A127B9H6"/>
<dbReference type="Pfam" id="PF22023">
    <property type="entry name" value="Pus10_THUMP_arc"/>
    <property type="match status" value="1"/>
</dbReference>
<evidence type="ECO:0000256" key="8">
    <source>
        <dbReference type="HAMAP-Rule" id="MF_01893"/>
    </source>
</evidence>
<evidence type="ECO:0000313" key="11">
    <source>
        <dbReference type="Proteomes" id="UP000070587"/>
    </source>
</evidence>
<dbReference type="RefSeq" id="WP_068322130.1">
    <property type="nucleotide sequence ID" value="NZ_CP010835.1"/>
</dbReference>
<dbReference type="STRING" id="1609559.TQ32_05690"/>
<evidence type="ECO:0000256" key="5">
    <source>
        <dbReference type="ARBA" id="ARBA00023235"/>
    </source>
</evidence>
<feature type="binding site" evidence="8">
    <location>
        <position position="345"/>
    </location>
    <ligand>
        <name>substrate</name>
    </ligand>
</feature>
<dbReference type="OrthoDB" id="10348at2157"/>
<dbReference type="InterPro" id="IPR004114">
    <property type="entry name" value="THUMP_dom"/>
</dbReference>
<feature type="active site" description="Nucleophile" evidence="8">
    <location>
        <position position="209"/>
    </location>
</feature>
<evidence type="ECO:0000256" key="1">
    <source>
        <dbReference type="ARBA" id="ARBA00000385"/>
    </source>
</evidence>
<dbReference type="SUPFAM" id="SSF55120">
    <property type="entry name" value="Pseudouridine synthase"/>
    <property type="match status" value="1"/>
</dbReference>
<evidence type="ECO:0000256" key="7">
    <source>
        <dbReference type="ARBA" id="ARBA00058132"/>
    </source>
</evidence>
<dbReference type="EMBL" id="CP010835">
    <property type="protein sequence ID" value="AMM54023.1"/>
    <property type="molecule type" value="Genomic_DNA"/>
</dbReference>
<protein>
    <recommendedName>
        <fullName evidence="8">tRNA pseudouridine synthase Pus10</fullName>
        <ecNumber evidence="8">5.4.99.25</ecNumber>
    </recommendedName>
    <alternativeName>
        <fullName evidence="8">tRNA pseudouridine 54/55 synthase</fullName>
        <shortName evidence="8">Psi54/55 synthase</shortName>
    </alternativeName>
</protein>
<dbReference type="Proteomes" id="UP000070587">
    <property type="component" value="Chromosome"/>
</dbReference>
<proteinExistence type="inferred from homology"/>
<gene>
    <name evidence="8" type="primary">pus10</name>
    <name evidence="10" type="ORF">TQ32_05690</name>
</gene>
<keyword evidence="3 8" id="KW-0819">tRNA processing</keyword>
<evidence type="ECO:0000256" key="6">
    <source>
        <dbReference type="ARBA" id="ARBA00050950"/>
    </source>
</evidence>
<dbReference type="KEGG" id="pyc:TQ32_05690"/>
<dbReference type="NCBIfam" id="TIGR01213">
    <property type="entry name" value="pseudo_Pus10arc"/>
    <property type="match status" value="1"/>
</dbReference>
<keyword evidence="4 8" id="KW-0694">RNA-binding</keyword>
<dbReference type="PATRIC" id="fig|1609559.3.peg.1187"/>
<dbReference type="FunFam" id="3.30.70.2510:FF:000001">
    <property type="entry name" value="tRNA pseudouridine synthase Pus10"/>
    <property type="match status" value="1"/>
</dbReference>
<dbReference type="FunFam" id="3.30.70.3190:FF:000001">
    <property type="entry name" value="tRNA pseudouridine synthase Pus10"/>
    <property type="match status" value="1"/>
</dbReference>
<comment type="catalytic activity">
    <reaction evidence="6 8">
        <text>uridine(54) in tRNA = pseudouridine(54) in tRNA</text>
        <dbReference type="Rhea" id="RHEA:57876"/>
        <dbReference type="Rhea" id="RHEA-COMP:10193"/>
        <dbReference type="Rhea" id="RHEA-COMP:14141"/>
        <dbReference type="ChEBI" id="CHEBI:65314"/>
        <dbReference type="ChEBI" id="CHEBI:65315"/>
    </reaction>
</comment>
<dbReference type="InterPro" id="IPR005912">
    <property type="entry name" value="Pus10"/>
</dbReference>
<dbReference type="PANTHER" id="PTHR21568">
    <property type="entry name" value="TRNA PSEUDOURIDINE SYNTHASE PUS10"/>
    <property type="match status" value="1"/>
</dbReference>
<dbReference type="GO" id="GO:0000049">
    <property type="term" value="F:tRNA binding"/>
    <property type="evidence" value="ECO:0007669"/>
    <property type="project" value="InterPro"/>
</dbReference>
<accession>A0A127B9H6</accession>
<dbReference type="PANTHER" id="PTHR21568:SF0">
    <property type="entry name" value="TRNA PSEUDOURIDINE SYNTHASE PUS10"/>
    <property type="match status" value="1"/>
</dbReference>
<evidence type="ECO:0000313" key="10">
    <source>
        <dbReference type="EMBL" id="AMM54023.1"/>
    </source>
</evidence>
<dbReference type="SMART" id="SM00981">
    <property type="entry name" value="THUMP"/>
    <property type="match status" value="1"/>
</dbReference>
<dbReference type="InterPro" id="IPR055174">
    <property type="entry name" value="Pus10_THUMP_arc"/>
</dbReference>
<evidence type="ECO:0000256" key="2">
    <source>
        <dbReference type="ARBA" id="ARBA00009652"/>
    </source>
</evidence>
<organism evidence="10 11">
    <name type="scientific">Pyrococcus kukulkanii</name>
    <dbReference type="NCBI Taxonomy" id="1609559"/>
    <lineage>
        <taxon>Archaea</taxon>
        <taxon>Methanobacteriati</taxon>
        <taxon>Methanobacteriota</taxon>
        <taxon>Thermococci</taxon>
        <taxon>Thermococcales</taxon>
        <taxon>Thermococcaceae</taxon>
        <taxon>Pyrococcus</taxon>
    </lineage>
</organism>
<comment type="function">
    <text evidence="7 8">Responsible for synthesis of pseudouridine from uracil-54 and uracil-55 in the psi GC loop of transfer RNAs.</text>
</comment>
<feature type="binding site" evidence="8">
    <location>
        <position position="273"/>
    </location>
    <ligand>
        <name>substrate</name>
    </ligand>
</feature>
<comment type="similarity">
    <text evidence="2 8">Belongs to the pseudouridine synthase Pus10 family.</text>
</comment>
<dbReference type="InterPro" id="IPR039894">
    <property type="entry name" value="Pus10-like"/>
</dbReference>
<dbReference type="Pfam" id="PF21238">
    <property type="entry name" value="Pus10_C"/>
    <property type="match status" value="1"/>
</dbReference>
<evidence type="ECO:0000256" key="3">
    <source>
        <dbReference type="ARBA" id="ARBA00022694"/>
    </source>
</evidence>
<evidence type="ECO:0000256" key="4">
    <source>
        <dbReference type="ARBA" id="ARBA00022884"/>
    </source>
</evidence>
<dbReference type="HAMAP" id="MF_01893">
    <property type="entry name" value="Pus10_arch"/>
    <property type="match status" value="1"/>
</dbReference>
<dbReference type="GO" id="GO:0031119">
    <property type="term" value="P:tRNA pseudouridine synthesis"/>
    <property type="evidence" value="ECO:0007669"/>
    <property type="project" value="UniProtKB-UniRule"/>
</dbReference>
<dbReference type="GeneID" id="28491307"/>
<name>A0A127B9H6_9EURY</name>
<feature type="domain" description="THUMP" evidence="9">
    <location>
        <begin position="33"/>
        <end position="158"/>
    </location>
</feature>
<keyword evidence="5 8" id="KW-0413">Isomerase</keyword>
<dbReference type="InterPro" id="IPR048741">
    <property type="entry name" value="Pus10-like_C"/>
</dbReference>
<reference evidence="10 11" key="2">
    <citation type="journal article" date="2016" name="Int. J. Syst. Evol. Microbiol.">
        <title>Pyrococcus kukulkanii sp. nov., a hyperthermophilic, piezophilic archaeon isolated from a deep-sea hydrothermal vent.</title>
        <authorList>
            <person name="Callac N."/>
            <person name="Oger P."/>
            <person name="Lesongeur F."/>
            <person name="Rattray J.E."/>
            <person name="Vannier P."/>
            <person name="Michoud G."/>
            <person name="Beauverger M."/>
            <person name="Gayet N."/>
            <person name="Rouxel O."/>
            <person name="Jebbar M."/>
            <person name="Godfroy A."/>
        </authorList>
    </citation>
    <scope>NUCLEOTIDE SEQUENCE [LARGE SCALE GENOMIC DNA]</scope>
    <source>
        <strain evidence="10 11">NCB100</strain>
    </source>
</reference>